<keyword evidence="2" id="KW-1185">Reference proteome</keyword>
<proteinExistence type="predicted"/>
<sequence>MELTASTHRRGPSFPSTFFFSFSHCATISLCNDVLTVVCTNLPDASHRRMTVPASLATSKGQAGSSILASVTWRLALSGLGAMLELIIPPLPLLPASPLFDGVTARGRGGLRCGCSPNLPLSVGEEGGWVVAEPE</sequence>
<comment type="caution">
    <text evidence="1">The sequence shown here is derived from an EMBL/GenBank/DDBJ whole genome shotgun (WGS) entry which is preliminary data.</text>
</comment>
<dbReference type="Proteomes" id="UP000315783">
    <property type="component" value="Unassembled WGS sequence"/>
</dbReference>
<gene>
    <name evidence="1" type="ORF">IF1G_10083</name>
</gene>
<name>A0A545UP09_9HYPO</name>
<reference evidence="1 2" key="1">
    <citation type="journal article" date="2019" name="Appl. Microbiol. Biotechnol.">
        <title>Genome sequence of Isaria javanica and comparative genome analysis insights into family S53 peptidase evolution in fungal entomopathogens.</title>
        <authorList>
            <person name="Lin R."/>
            <person name="Zhang X."/>
            <person name="Xin B."/>
            <person name="Zou M."/>
            <person name="Gao Y."/>
            <person name="Qin F."/>
            <person name="Hu Q."/>
            <person name="Xie B."/>
            <person name="Cheng X."/>
        </authorList>
    </citation>
    <scope>NUCLEOTIDE SEQUENCE [LARGE SCALE GENOMIC DNA]</scope>
    <source>
        <strain evidence="1 2">IJ1G</strain>
    </source>
</reference>
<dbReference type="AlphaFoldDB" id="A0A545UP09"/>
<evidence type="ECO:0000313" key="1">
    <source>
        <dbReference type="EMBL" id="TQV91202.1"/>
    </source>
</evidence>
<accession>A0A545UP09</accession>
<evidence type="ECO:0000313" key="2">
    <source>
        <dbReference type="Proteomes" id="UP000315783"/>
    </source>
</evidence>
<protein>
    <submittedName>
        <fullName evidence="1">Uncharacterized protein</fullName>
    </submittedName>
</protein>
<dbReference type="EMBL" id="SPUK01000020">
    <property type="protein sequence ID" value="TQV91202.1"/>
    <property type="molecule type" value="Genomic_DNA"/>
</dbReference>
<organism evidence="1 2">
    <name type="scientific">Cordyceps javanica</name>
    <dbReference type="NCBI Taxonomy" id="43265"/>
    <lineage>
        <taxon>Eukaryota</taxon>
        <taxon>Fungi</taxon>
        <taxon>Dikarya</taxon>
        <taxon>Ascomycota</taxon>
        <taxon>Pezizomycotina</taxon>
        <taxon>Sordariomycetes</taxon>
        <taxon>Hypocreomycetidae</taxon>
        <taxon>Hypocreales</taxon>
        <taxon>Cordycipitaceae</taxon>
        <taxon>Cordyceps</taxon>
    </lineage>
</organism>